<name>A0ABU8S579_9SPHN</name>
<gene>
    <name evidence="1" type="ORF">WG900_01820</name>
</gene>
<organism evidence="1 2">
    <name type="scientific">Novosphingobium aquae</name>
    <dbReference type="NCBI Taxonomy" id="3133435"/>
    <lineage>
        <taxon>Bacteria</taxon>
        <taxon>Pseudomonadati</taxon>
        <taxon>Pseudomonadota</taxon>
        <taxon>Alphaproteobacteria</taxon>
        <taxon>Sphingomonadales</taxon>
        <taxon>Sphingomonadaceae</taxon>
        <taxon>Novosphingobium</taxon>
    </lineage>
</organism>
<accession>A0ABU8S579</accession>
<protein>
    <submittedName>
        <fullName evidence="1">Uncharacterized protein</fullName>
    </submittedName>
</protein>
<evidence type="ECO:0000313" key="1">
    <source>
        <dbReference type="EMBL" id="MEJ6008648.1"/>
    </source>
</evidence>
<reference evidence="1 2" key="1">
    <citation type="submission" date="2024-03" db="EMBL/GenBank/DDBJ databases">
        <authorList>
            <person name="Jo J.-H."/>
        </authorList>
    </citation>
    <scope>NUCLEOTIDE SEQUENCE [LARGE SCALE GENOMIC DNA]</scope>
    <source>
        <strain evidence="1 2">AS3R-12</strain>
    </source>
</reference>
<dbReference type="Proteomes" id="UP001379235">
    <property type="component" value="Unassembled WGS sequence"/>
</dbReference>
<keyword evidence="2" id="KW-1185">Reference proteome</keyword>
<evidence type="ECO:0000313" key="2">
    <source>
        <dbReference type="Proteomes" id="UP001379235"/>
    </source>
</evidence>
<comment type="caution">
    <text evidence="1">The sequence shown here is derived from an EMBL/GenBank/DDBJ whole genome shotgun (WGS) entry which is preliminary data.</text>
</comment>
<sequence>MIALGPKDIANAIGTAVLVGGMMHLFERCLSGYLQCRALGCLPTGLF</sequence>
<dbReference type="RefSeq" id="WP_339964249.1">
    <property type="nucleotide sequence ID" value="NZ_JBBHJY010000001.1"/>
</dbReference>
<proteinExistence type="predicted"/>
<dbReference type="EMBL" id="JBBHJY010000001">
    <property type="protein sequence ID" value="MEJ6008648.1"/>
    <property type="molecule type" value="Genomic_DNA"/>
</dbReference>